<feature type="compositionally biased region" description="Polar residues" evidence="1">
    <location>
        <begin position="100"/>
        <end position="116"/>
    </location>
</feature>
<keyword evidence="3" id="KW-1185">Reference proteome</keyword>
<feature type="compositionally biased region" description="Gly residues" evidence="1">
    <location>
        <begin position="148"/>
        <end position="157"/>
    </location>
</feature>
<dbReference type="Proteomes" id="UP000015103">
    <property type="component" value="Unassembled WGS sequence"/>
</dbReference>
<proteinExistence type="predicted"/>
<feature type="compositionally biased region" description="Polar residues" evidence="1">
    <location>
        <begin position="238"/>
        <end position="251"/>
    </location>
</feature>
<dbReference type="AlphaFoldDB" id="T1HH18"/>
<dbReference type="EnsemblMetazoa" id="RPRC003341-RA">
    <property type="protein sequence ID" value="RPRC003341-PA"/>
    <property type="gene ID" value="RPRC003341"/>
</dbReference>
<protein>
    <submittedName>
        <fullName evidence="2">Uncharacterized protein</fullName>
    </submittedName>
</protein>
<evidence type="ECO:0000313" key="3">
    <source>
        <dbReference type="Proteomes" id="UP000015103"/>
    </source>
</evidence>
<accession>T1HH18</accession>
<evidence type="ECO:0000313" key="2">
    <source>
        <dbReference type="EnsemblMetazoa" id="RPRC003341-PA"/>
    </source>
</evidence>
<feature type="region of interest" description="Disordered" evidence="1">
    <location>
        <begin position="230"/>
        <end position="251"/>
    </location>
</feature>
<name>T1HH18_RHOPR</name>
<dbReference type="EMBL" id="ACPB03010755">
    <property type="status" value="NOT_ANNOTATED_CDS"/>
    <property type="molecule type" value="Genomic_DNA"/>
</dbReference>
<dbReference type="InParanoid" id="T1HH18"/>
<evidence type="ECO:0000256" key="1">
    <source>
        <dbReference type="SAM" id="MobiDB-lite"/>
    </source>
</evidence>
<dbReference type="VEuPathDB" id="VectorBase:RPRC003341"/>
<sequence>MGLVKVQSYAECRSEVTTSAGAEQRLDLPIAAHVCSASLKPHHIPAELDENTTPDQQLLLDNKIKDENSCDSPCDELDMALETGSGENHVESSGCGSGHDSVSSSITAGTHITDSGTEADERPASPDVFSQSPRRLSDLRQRNITGTSSGGGGGSGEGYSRLAAAPTGYVTLPQGARTYVSHTHLWPHNGSVQPCHKGYVIAPPLSSNTYSKVSFLPAAGLKVASSREHCADSENSARSDGQLSVNPASSI</sequence>
<reference evidence="2" key="1">
    <citation type="submission" date="2015-05" db="UniProtKB">
        <authorList>
            <consortium name="EnsemblMetazoa"/>
        </authorList>
    </citation>
    <scope>IDENTIFICATION</scope>
</reference>
<organism evidence="2 3">
    <name type="scientific">Rhodnius prolixus</name>
    <name type="common">Triatomid bug</name>
    <dbReference type="NCBI Taxonomy" id="13249"/>
    <lineage>
        <taxon>Eukaryota</taxon>
        <taxon>Metazoa</taxon>
        <taxon>Ecdysozoa</taxon>
        <taxon>Arthropoda</taxon>
        <taxon>Hexapoda</taxon>
        <taxon>Insecta</taxon>
        <taxon>Pterygota</taxon>
        <taxon>Neoptera</taxon>
        <taxon>Paraneoptera</taxon>
        <taxon>Hemiptera</taxon>
        <taxon>Heteroptera</taxon>
        <taxon>Panheteroptera</taxon>
        <taxon>Cimicomorpha</taxon>
        <taxon>Reduviidae</taxon>
        <taxon>Triatominae</taxon>
        <taxon>Rhodnius</taxon>
    </lineage>
</organism>
<feature type="region of interest" description="Disordered" evidence="1">
    <location>
        <begin position="84"/>
        <end position="159"/>
    </location>
</feature>
<dbReference type="HOGENOM" id="CLU_1108276_0_0_1"/>